<proteinExistence type="predicted"/>
<dbReference type="AlphaFoldDB" id="W2TFA7"/>
<evidence type="ECO:0000313" key="1">
    <source>
        <dbReference type="EMBL" id="ETN80254.1"/>
    </source>
</evidence>
<dbReference type="KEGG" id="nai:NECAME_02386"/>
<gene>
    <name evidence="1" type="ORF">NECAME_02386</name>
</gene>
<organism evidence="1 2">
    <name type="scientific">Necator americanus</name>
    <name type="common">Human hookworm</name>
    <dbReference type="NCBI Taxonomy" id="51031"/>
    <lineage>
        <taxon>Eukaryota</taxon>
        <taxon>Metazoa</taxon>
        <taxon>Ecdysozoa</taxon>
        <taxon>Nematoda</taxon>
        <taxon>Chromadorea</taxon>
        <taxon>Rhabditida</taxon>
        <taxon>Rhabditina</taxon>
        <taxon>Rhabditomorpha</taxon>
        <taxon>Strongyloidea</taxon>
        <taxon>Ancylostomatidae</taxon>
        <taxon>Bunostominae</taxon>
        <taxon>Necator</taxon>
    </lineage>
</organism>
<dbReference type="Proteomes" id="UP000053676">
    <property type="component" value="Unassembled WGS sequence"/>
</dbReference>
<keyword evidence="2" id="KW-1185">Reference proteome</keyword>
<evidence type="ECO:0000313" key="2">
    <source>
        <dbReference type="Proteomes" id="UP000053676"/>
    </source>
</evidence>
<protein>
    <submittedName>
        <fullName evidence="1">Uncharacterized protein</fullName>
    </submittedName>
</protein>
<sequence>MDNPQKEITTAHVFHTKQQRQYPQTRKVVYTPSRGSRSMYTMSASPAFIEESDDDESYRKRKSSSKALVYPAPARYHHNQIVQEASSYILLSSANNICSKFTAFSSAKQFGTDWGR</sequence>
<dbReference type="OrthoDB" id="10327278at2759"/>
<accession>W2TFA7</accession>
<reference evidence="2" key="1">
    <citation type="journal article" date="2014" name="Nat. Genet.">
        <title>Genome of the human hookworm Necator americanus.</title>
        <authorList>
            <person name="Tang Y.T."/>
            <person name="Gao X."/>
            <person name="Rosa B.A."/>
            <person name="Abubucker S."/>
            <person name="Hallsworth-Pepin K."/>
            <person name="Martin J."/>
            <person name="Tyagi R."/>
            <person name="Heizer E."/>
            <person name="Zhang X."/>
            <person name="Bhonagiri-Palsikar V."/>
            <person name="Minx P."/>
            <person name="Warren W.C."/>
            <person name="Wang Q."/>
            <person name="Zhan B."/>
            <person name="Hotez P.J."/>
            <person name="Sternberg P.W."/>
            <person name="Dougall A."/>
            <person name="Gaze S.T."/>
            <person name="Mulvenna J."/>
            <person name="Sotillo J."/>
            <person name="Ranganathan S."/>
            <person name="Rabelo E.M."/>
            <person name="Wilson R.K."/>
            <person name="Felgner P.L."/>
            <person name="Bethony J."/>
            <person name="Hawdon J.M."/>
            <person name="Gasser R.B."/>
            <person name="Loukas A."/>
            <person name="Mitreva M."/>
        </authorList>
    </citation>
    <scope>NUCLEOTIDE SEQUENCE [LARGE SCALE GENOMIC DNA]</scope>
</reference>
<dbReference type="EMBL" id="KI659148">
    <property type="protein sequence ID" value="ETN80254.1"/>
    <property type="molecule type" value="Genomic_DNA"/>
</dbReference>
<name>W2TFA7_NECAM</name>